<evidence type="ECO:0000256" key="15">
    <source>
        <dbReference type="RuleBase" id="RU003971"/>
    </source>
</evidence>
<comment type="similarity">
    <text evidence="2 15">Belongs to the peptidase C14A family.</text>
</comment>
<dbReference type="GO" id="GO:0043525">
    <property type="term" value="P:positive regulation of neuron apoptotic process"/>
    <property type="evidence" value="ECO:0007669"/>
    <property type="project" value="TreeGrafter"/>
</dbReference>
<dbReference type="SMART" id="SM00115">
    <property type="entry name" value="CASc"/>
    <property type="match status" value="1"/>
</dbReference>
<dbReference type="Pfam" id="PF00656">
    <property type="entry name" value="Peptidase_C14"/>
    <property type="match status" value="1"/>
</dbReference>
<dbReference type="InterPro" id="IPR033139">
    <property type="entry name" value="Caspase_cys_AS"/>
</dbReference>
<keyword evidence="9" id="KW-0832">Ubl conjugation</keyword>
<keyword evidence="11" id="KW-0865">Zymogen</keyword>
<evidence type="ECO:0000256" key="2">
    <source>
        <dbReference type="ARBA" id="ARBA00010134"/>
    </source>
</evidence>
<dbReference type="PRINTS" id="PR00376">
    <property type="entry name" value="IL1BCENZYME"/>
</dbReference>
<dbReference type="SUPFAM" id="SSF52129">
    <property type="entry name" value="Caspase-like"/>
    <property type="match status" value="1"/>
</dbReference>
<gene>
    <name evidence="20" type="primary">casp3a</name>
</gene>
<evidence type="ECO:0000259" key="17">
    <source>
        <dbReference type="PROSITE" id="PS50207"/>
    </source>
</evidence>
<evidence type="ECO:0000256" key="1">
    <source>
        <dbReference type="ARBA" id="ARBA00004496"/>
    </source>
</evidence>
<keyword evidence="3" id="KW-0963">Cytoplasm</keyword>
<dbReference type="CDD" id="cd00032">
    <property type="entry name" value="CASc"/>
    <property type="match status" value="1"/>
</dbReference>
<dbReference type="AlphaFoldDB" id="A0A6P7N374"/>
<dbReference type="Gene3D" id="3.30.70.1470">
    <property type="entry name" value="Caspase-like"/>
    <property type="match status" value="1"/>
</dbReference>
<dbReference type="InterPro" id="IPR002398">
    <property type="entry name" value="Pept_C14"/>
</dbReference>
<dbReference type="PROSITE" id="PS50207">
    <property type="entry name" value="CASPASE_P10"/>
    <property type="match status" value="1"/>
</dbReference>
<reference evidence="20" key="1">
    <citation type="submission" date="2025-08" db="UniProtKB">
        <authorList>
            <consortium name="RefSeq"/>
        </authorList>
    </citation>
    <scope>IDENTIFICATION</scope>
</reference>
<dbReference type="Proteomes" id="UP000515150">
    <property type="component" value="Chromosome 1"/>
</dbReference>
<keyword evidence="6" id="KW-0053">Apoptosis</keyword>
<dbReference type="PANTHER" id="PTHR10454">
    <property type="entry name" value="CASPASE"/>
    <property type="match status" value="1"/>
</dbReference>
<evidence type="ECO:0000256" key="9">
    <source>
        <dbReference type="ARBA" id="ARBA00022843"/>
    </source>
</evidence>
<dbReference type="InterPro" id="IPR015917">
    <property type="entry name" value="Pept_C14A"/>
</dbReference>
<organism evidence="19 20">
    <name type="scientific">Betta splendens</name>
    <name type="common">Siamese fighting fish</name>
    <dbReference type="NCBI Taxonomy" id="158456"/>
    <lineage>
        <taxon>Eukaryota</taxon>
        <taxon>Metazoa</taxon>
        <taxon>Chordata</taxon>
        <taxon>Craniata</taxon>
        <taxon>Vertebrata</taxon>
        <taxon>Euteleostomi</taxon>
        <taxon>Actinopterygii</taxon>
        <taxon>Neopterygii</taxon>
        <taxon>Teleostei</taxon>
        <taxon>Neoteleostei</taxon>
        <taxon>Acanthomorphata</taxon>
        <taxon>Anabantaria</taxon>
        <taxon>Anabantiformes</taxon>
        <taxon>Anabantoidei</taxon>
        <taxon>Osphronemidae</taxon>
        <taxon>Betta</taxon>
    </lineage>
</organism>
<dbReference type="GeneID" id="114858837"/>
<dbReference type="GO" id="GO:0071300">
    <property type="term" value="P:cellular response to retinoic acid"/>
    <property type="evidence" value="ECO:0007669"/>
    <property type="project" value="Ensembl"/>
</dbReference>
<keyword evidence="10" id="KW-0007">Acetylation</keyword>
<dbReference type="InterPro" id="IPR002138">
    <property type="entry name" value="Pept_C14_p10"/>
</dbReference>
<evidence type="ECO:0000256" key="10">
    <source>
        <dbReference type="ARBA" id="ARBA00022990"/>
    </source>
</evidence>
<feature type="domain" description="Caspase family p20" evidence="18">
    <location>
        <begin position="52"/>
        <end position="176"/>
    </location>
</feature>
<accession>A0A6P7N374</accession>
<evidence type="ECO:0000256" key="8">
    <source>
        <dbReference type="ARBA" id="ARBA00022807"/>
    </source>
</evidence>
<dbReference type="GO" id="GO:0030218">
    <property type="term" value="P:erythrocyte differentiation"/>
    <property type="evidence" value="ECO:0007669"/>
    <property type="project" value="TreeGrafter"/>
</dbReference>
<evidence type="ECO:0000256" key="4">
    <source>
        <dbReference type="ARBA" id="ARBA00022553"/>
    </source>
</evidence>
<keyword evidence="7" id="KW-0378">Hydrolase</keyword>
<dbReference type="GO" id="GO:0071466">
    <property type="term" value="P:cellular response to xenobiotic stimulus"/>
    <property type="evidence" value="ECO:0007669"/>
    <property type="project" value="Ensembl"/>
</dbReference>
<dbReference type="FunFam" id="3.30.70.1470:FF:000002">
    <property type="entry name" value="Caspase-3"/>
    <property type="match status" value="1"/>
</dbReference>
<dbReference type="KEGG" id="bspl:114858837"/>
<dbReference type="InterPro" id="IPR011600">
    <property type="entry name" value="Pept_C14_caspase"/>
</dbReference>
<name>A0A6P7N374_BETSP</name>
<dbReference type="GO" id="GO:0006508">
    <property type="term" value="P:proteolysis"/>
    <property type="evidence" value="ECO:0007669"/>
    <property type="project" value="UniProtKB-KW"/>
</dbReference>
<dbReference type="GO" id="GO:0097194">
    <property type="term" value="P:execution phase of apoptosis"/>
    <property type="evidence" value="ECO:0007669"/>
    <property type="project" value="UniProtKB-ARBA"/>
</dbReference>
<dbReference type="PROSITE" id="PS01121">
    <property type="entry name" value="CASPASE_HIS"/>
    <property type="match status" value="1"/>
</dbReference>
<keyword evidence="4" id="KW-0597">Phosphoprotein</keyword>
<evidence type="ECO:0000256" key="16">
    <source>
        <dbReference type="SAM" id="MobiDB-lite"/>
    </source>
</evidence>
<dbReference type="InterPro" id="IPR029030">
    <property type="entry name" value="Caspase-like_dom_sf"/>
</dbReference>
<evidence type="ECO:0000256" key="12">
    <source>
        <dbReference type="ARBA" id="ARBA00036189"/>
    </source>
</evidence>
<feature type="domain" description="Caspase family p10" evidence="17">
    <location>
        <begin position="189"/>
        <end position="283"/>
    </location>
</feature>
<evidence type="ECO:0000256" key="13">
    <source>
        <dbReference type="ARBA" id="ARBA00038900"/>
    </source>
</evidence>
<dbReference type="GO" id="GO:0071236">
    <property type="term" value="P:cellular response to antibiotic"/>
    <property type="evidence" value="ECO:0007669"/>
    <property type="project" value="Ensembl"/>
</dbReference>
<keyword evidence="5" id="KW-0645">Protease</keyword>
<dbReference type="PANTHER" id="PTHR10454:SF198">
    <property type="entry name" value="CASPASE-3"/>
    <property type="match status" value="1"/>
</dbReference>
<dbReference type="CTD" id="140621"/>
<dbReference type="InterPro" id="IPR001309">
    <property type="entry name" value="Pept_C14_p20"/>
</dbReference>
<dbReference type="FunFam" id="3.40.50.1460:FF:000001">
    <property type="entry name" value="Caspase-3 preproprotein"/>
    <property type="match status" value="1"/>
</dbReference>
<sequence length="283" mass="30939">MSANGAAPGVDSTDARQGVGQQSGGASSASAAMDVDAKPHAHSFRYSLSFPSIGQCIIINNKNFDRKTGMNQRNGTDVDAASAMKVFSALGYKAMVYNDQTVAQMVQVLTAASKEDHSCSASFICVLLSHGDENVFFGTDGQIELKYLTSLFRGDRCRSLVGKPKLFFIQACRGTDLDPGIEVDSADSGTSRIPVEADFLYAFSTAPGYYSWRNTMTGSWFIQSLCEMISKYGKELELQHIMTRVNHKVAVEFESISNSPGFDRKKQIPCIISMLTKEMYFSL</sequence>
<dbReference type="PROSITE" id="PS01122">
    <property type="entry name" value="CASPASE_CYS"/>
    <property type="match status" value="1"/>
</dbReference>
<evidence type="ECO:0000256" key="6">
    <source>
        <dbReference type="ARBA" id="ARBA00022703"/>
    </source>
</evidence>
<keyword evidence="8" id="KW-0788">Thiol protease</keyword>
<dbReference type="RefSeq" id="XP_029012319.1">
    <property type="nucleotide sequence ID" value="XM_029156486.3"/>
</dbReference>
<feature type="compositionally biased region" description="Low complexity" evidence="16">
    <location>
        <begin position="17"/>
        <end position="32"/>
    </location>
</feature>
<evidence type="ECO:0000313" key="19">
    <source>
        <dbReference type="Proteomes" id="UP000515150"/>
    </source>
</evidence>
<dbReference type="InParanoid" id="A0A6P7N374"/>
<feature type="region of interest" description="Disordered" evidence="16">
    <location>
        <begin position="1"/>
        <end position="32"/>
    </location>
</feature>
<evidence type="ECO:0000313" key="20">
    <source>
        <dbReference type="RefSeq" id="XP_029012319.1"/>
    </source>
</evidence>
<evidence type="ECO:0000256" key="11">
    <source>
        <dbReference type="ARBA" id="ARBA00023145"/>
    </source>
</evidence>
<evidence type="ECO:0000256" key="5">
    <source>
        <dbReference type="ARBA" id="ARBA00022670"/>
    </source>
</evidence>
<comment type="subcellular location">
    <subcellularLocation>
        <location evidence="1">Cytoplasm</location>
    </subcellularLocation>
</comment>
<dbReference type="GO" id="GO:0048696">
    <property type="term" value="P:regulation of collateral sprouting in absence of injury"/>
    <property type="evidence" value="ECO:0007669"/>
    <property type="project" value="Ensembl"/>
</dbReference>
<evidence type="ECO:0000259" key="18">
    <source>
        <dbReference type="PROSITE" id="PS50208"/>
    </source>
</evidence>
<proteinExistence type="inferred from homology"/>
<comment type="catalytic activity">
    <reaction evidence="12">
        <text>Strict requirement for an Asp residue at positions P1 and P4. It has a preferred cleavage sequence of Asp-Xaa-Xaa-Asp-|- with a hydrophobic amino-acid residue at P2 and a hydrophilic amino-acid residue at P3, although Val or Ala are also accepted at this position.</text>
        <dbReference type="EC" id="3.4.22.56"/>
    </reaction>
</comment>
<dbReference type="EC" id="3.4.22.56" evidence="13"/>
<dbReference type="GO" id="GO:0030216">
    <property type="term" value="P:keratinocyte differentiation"/>
    <property type="evidence" value="ECO:0007669"/>
    <property type="project" value="TreeGrafter"/>
</dbReference>
<evidence type="ECO:0000256" key="3">
    <source>
        <dbReference type="ARBA" id="ARBA00022490"/>
    </source>
</evidence>
<dbReference type="GO" id="GO:0005737">
    <property type="term" value="C:cytoplasm"/>
    <property type="evidence" value="ECO:0007669"/>
    <property type="project" value="UniProtKB-SubCell"/>
</dbReference>
<dbReference type="GO" id="GO:0031264">
    <property type="term" value="C:death-inducing signaling complex"/>
    <property type="evidence" value="ECO:0007669"/>
    <property type="project" value="TreeGrafter"/>
</dbReference>
<dbReference type="Gene3D" id="3.40.50.1460">
    <property type="match status" value="1"/>
</dbReference>
<evidence type="ECO:0000256" key="7">
    <source>
        <dbReference type="ARBA" id="ARBA00022801"/>
    </source>
</evidence>
<dbReference type="PROSITE" id="PS50208">
    <property type="entry name" value="CASPASE_P20"/>
    <property type="match status" value="1"/>
</dbReference>
<dbReference type="GO" id="GO:0051604">
    <property type="term" value="P:protein maturation"/>
    <property type="evidence" value="ECO:0007669"/>
    <property type="project" value="UniProtKB-ARBA"/>
</dbReference>
<dbReference type="InterPro" id="IPR016129">
    <property type="entry name" value="Caspase_his_AS"/>
</dbReference>
<dbReference type="GO" id="GO:0004197">
    <property type="term" value="F:cysteine-type endopeptidase activity"/>
    <property type="evidence" value="ECO:0007669"/>
    <property type="project" value="InterPro"/>
</dbReference>
<dbReference type="OrthoDB" id="6116485at2759"/>
<evidence type="ECO:0000256" key="14">
    <source>
        <dbReference type="ARBA" id="ARBA00039708"/>
    </source>
</evidence>
<dbReference type="GO" id="GO:0030182">
    <property type="term" value="P:neuron differentiation"/>
    <property type="evidence" value="ECO:0007669"/>
    <property type="project" value="TreeGrafter"/>
</dbReference>
<protein>
    <recommendedName>
        <fullName evidence="14">Caspase-3</fullName>
        <ecNumber evidence="13">3.4.22.56</ecNumber>
    </recommendedName>
</protein>
<keyword evidence="19" id="KW-1185">Reference proteome</keyword>